<organism evidence="2 3">
    <name type="scientific">Nitrosomonas supralitoralis</name>
    <dbReference type="NCBI Taxonomy" id="2116706"/>
    <lineage>
        <taxon>Bacteria</taxon>
        <taxon>Pseudomonadati</taxon>
        <taxon>Pseudomonadota</taxon>
        <taxon>Betaproteobacteria</taxon>
        <taxon>Nitrosomonadales</taxon>
        <taxon>Nitrosomonadaceae</taxon>
        <taxon>Nitrosomonas</taxon>
    </lineage>
</organism>
<dbReference type="Gene3D" id="2.60.40.10">
    <property type="entry name" value="Immunoglobulins"/>
    <property type="match status" value="1"/>
</dbReference>
<dbReference type="Proteomes" id="UP000241912">
    <property type="component" value="Unassembled WGS sequence"/>
</dbReference>
<dbReference type="InterPro" id="IPR011043">
    <property type="entry name" value="Gal_Oxase/kelch_b-propeller"/>
</dbReference>
<dbReference type="PANTHER" id="PTHR32208:SF21">
    <property type="entry name" value="LOW QUALITY PROTEIN: ALDEHYDE OXIDASE GLOX-LIKE"/>
    <property type="match status" value="1"/>
</dbReference>
<dbReference type="OrthoDB" id="8673369at2"/>
<protein>
    <submittedName>
        <fullName evidence="2">Galactose oxidase</fullName>
    </submittedName>
</protein>
<dbReference type="InterPro" id="IPR015202">
    <property type="entry name" value="GO-like_E_set"/>
</dbReference>
<evidence type="ECO:0000313" key="2">
    <source>
        <dbReference type="EMBL" id="PSJ17728.1"/>
    </source>
</evidence>
<reference evidence="2 3" key="1">
    <citation type="submission" date="2018-03" db="EMBL/GenBank/DDBJ databases">
        <title>Draft genome of Nitrosomonas supralitoralis APG5.</title>
        <authorList>
            <person name="Urakawa H."/>
            <person name="Lopez J.V."/>
        </authorList>
    </citation>
    <scope>NUCLEOTIDE SEQUENCE [LARGE SCALE GENOMIC DNA]</scope>
    <source>
        <strain evidence="2 3">APG5</strain>
    </source>
</reference>
<comment type="caution">
    <text evidence="2">The sequence shown here is derived from an EMBL/GenBank/DDBJ whole genome shotgun (WGS) entry which is preliminary data.</text>
</comment>
<proteinExistence type="predicted"/>
<dbReference type="PANTHER" id="PTHR32208">
    <property type="entry name" value="SECRETED PROTEIN-RELATED"/>
    <property type="match status" value="1"/>
</dbReference>
<dbReference type="InterPro" id="IPR013783">
    <property type="entry name" value="Ig-like_fold"/>
</dbReference>
<dbReference type="SUPFAM" id="SSF50965">
    <property type="entry name" value="Galactose oxidase, central domain"/>
    <property type="match status" value="1"/>
</dbReference>
<dbReference type="CDD" id="cd02851">
    <property type="entry name" value="E_set_GO_C"/>
    <property type="match status" value="1"/>
</dbReference>
<dbReference type="InterPro" id="IPR014756">
    <property type="entry name" value="Ig_E-set"/>
</dbReference>
<dbReference type="SUPFAM" id="SSF81296">
    <property type="entry name" value="E set domains"/>
    <property type="match status" value="1"/>
</dbReference>
<dbReference type="EMBL" id="PXXU01000015">
    <property type="protein sequence ID" value="PSJ17728.1"/>
    <property type="molecule type" value="Genomic_DNA"/>
</dbReference>
<dbReference type="AlphaFoldDB" id="A0A2P7NWA0"/>
<gene>
    <name evidence="2" type="ORF">C7H79_06735</name>
</gene>
<sequence length="523" mass="55898">MMTVRGLSVAQRGRYFIFFCLFSVVLLALSFRGASIAMAAGPEAHIKGEFGPLHNWPIIPIAMMLMPDGRVFAYGTNPSGVQGAKMYFAIWDPSMGTGIDAFDVLPNTTETDIFCAGQAHIPGTGEALIIGGDGRVNNIRNYAVNDVNIFDPSTDTLVRQTQSMAFKRWYATAVTLPNGEHIVLGGRNDRLFKGSKTAPATEATYSSTPEVRATDGNWRTLTSATSDYAYGALGASSWFYPRAWVNPQGDLFILAHNGNMYNLNTSGDGVLSKYTNKIQASKASLSSVMFAPGKILTIRKDRKAIVVDLNNPVKPIVSGAGFLAKDRLYGTATVLANGHVWVNGGSSTGNDLAGAALDTELWNPVTNTWKATASAATARLYHSASLLLPDGTVITGGGGAAGPLTQLNGEIYYPPYLFKTDGSGELAPRPDINDAPATPISWDQQFSIEASESIARVTLVRVGAATHAFNQETRFFDLPFLAEGNIVTVQSPASPNLAPPGHYLLFVWNASGVPSTARFIQIG</sequence>
<evidence type="ECO:0000259" key="1">
    <source>
        <dbReference type="Pfam" id="PF09118"/>
    </source>
</evidence>
<evidence type="ECO:0000313" key="3">
    <source>
        <dbReference type="Proteomes" id="UP000241912"/>
    </source>
</evidence>
<dbReference type="InterPro" id="IPR037293">
    <property type="entry name" value="Gal_Oxidase_central_sf"/>
</dbReference>
<dbReference type="Gene3D" id="2.130.10.80">
    <property type="entry name" value="Galactose oxidase/kelch, beta-propeller"/>
    <property type="match status" value="1"/>
</dbReference>
<accession>A0A2P7NWA0</accession>
<keyword evidence="3" id="KW-1185">Reference proteome</keyword>
<feature type="domain" description="Galactose oxidase-like Early set" evidence="1">
    <location>
        <begin position="429"/>
        <end position="522"/>
    </location>
</feature>
<dbReference type="Pfam" id="PF09118">
    <property type="entry name" value="GO-like_E_set"/>
    <property type="match status" value="1"/>
</dbReference>
<name>A0A2P7NWA0_9PROT</name>